<evidence type="ECO:0000313" key="1">
    <source>
        <dbReference type="EMBL" id="MBE7940101.1"/>
    </source>
</evidence>
<organism evidence="1 2">
    <name type="scientific">Ramlibacter aquaticus</name>
    <dbReference type="NCBI Taxonomy" id="2780094"/>
    <lineage>
        <taxon>Bacteria</taxon>
        <taxon>Pseudomonadati</taxon>
        <taxon>Pseudomonadota</taxon>
        <taxon>Betaproteobacteria</taxon>
        <taxon>Burkholderiales</taxon>
        <taxon>Comamonadaceae</taxon>
        <taxon>Ramlibacter</taxon>
    </lineage>
</organism>
<keyword evidence="2" id="KW-1185">Reference proteome</keyword>
<reference evidence="1 2" key="1">
    <citation type="submission" date="2020-10" db="EMBL/GenBank/DDBJ databases">
        <title>Draft genome of Ramlibacter aquaticus LMG 30558.</title>
        <authorList>
            <person name="Props R."/>
        </authorList>
    </citation>
    <scope>NUCLEOTIDE SEQUENCE [LARGE SCALE GENOMIC DNA]</scope>
    <source>
        <strain evidence="1 2">LMG 30558</strain>
    </source>
</reference>
<accession>A0ABR9SCM7</accession>
<evidence type="ECO:0000313" key="2">
    <source>
        <dbReference type="Proteomes" id="UP000715965"/>
    </source>
</evidence>
<gene>
    <name evidence="1" type="ORF">IM725_05895</name>
</gene>
<dbReference type="RefSeq" id="WP_193779645.1">
    <property type="nucleotide sequence ID" value="NZ_JADDOJ010000016.1"/>
</dbReference>
<sequence length="64" mass="6465">MEAPSHAELAQVQAVSGSTAGDVLVHWQSSFGLITIEVRQGQVYVNGSLVQLAGDAAAGANVAS</sequence>
<comment type="caution">
    <text evidence="1">The sequence shown here is derived from an EMBL/GenBank/DDBJ whole genome shotgun (WGS) entry which is preliminary data.</text>
</comment>
<dbReference type="EMBL" id="JADDOJ010000016">
    <property type="protein sequence ID" value="MBE7940101.1"/>
    <property type="molecule type" value="Genomic_DNA"/>
</dbReference>
<name>A0ABR9SCM7_9BURK</name>
<protein>
    <submittedName>
        <fullName evidence="1">Uncharacterized protein</fullName>
    </submittedName>
</protein>
<dbReference type="Proteomes" id="UP000715965">
    <property type="component" value="Unassembled WGS sequence"/>
</dbReference>
<proteinExistence type="predicted"/>